<dbReference type="PROSITE" id="PS00723">
    <property type="entry name" value="POLYPRENYL_SYNTHASE_1"/>
    <property type="match status" value="1"/>
</dbReference>
<dbReference type="PATRIC" id="fig|862908.3.peg.1198"/>
<dbReference type="AlphaFoldDB" id="E1WZ36"/>
<dbReference type="HOGENOM" id="CLU_893613_0_0_7"/>
<dbReference type="SUPFAM" id="SSF48576">
    <property type="entry name" value="Terpenoid synthases"/>
    <property type="match status" value="1"/>
</dbReference>
<dbReference type="Proteomes" id="UP000008963">
    <property type="component" value="Chromosome"/>
</dbReference>
<protein>
    <submittedName>
        <fullName evidence="8">Geranyltranstransferase</fullName>
    </submittedName>
</protein>
<evidence type="ECO:0000256" key="1">
    <source>
        <dbReference type="ARBA" id="ARBA00001946"/>
    </source>
</evidence>
<dbReference type="RefSeq" id="WP_014243917.1">
    <property type="nucleotide sequence ID" value="NC_016620.1"/>
</dbReference>
<dbReference type="InterPro" id="IPR008949">
    <property type="entry name" value="Isoprenoid_synthase_dom_sf"/>
</dbReference>
<keyword evidence="4" id="KW-0479">Metal-binding</keyword>
<dbReference type="GO" id="GO:0046872">
    <property type="term" value="F:metal ion binding"/>
    <property type="evidence" value="ECO:0007669"/>
    <property type="project" value="UniProtKB-KW"/>
</dbReference>
<dbReference type="InterPro" id="IPR000092">
    <property type="entry name" value="Polyprenyl_synt"/>
</dbReference>
<dbReference type="GO" id="GO:0004659">
    <property type="term" value="F:prenyltransferase activity"/>
    <property type="evidence" value="ECO:0007669"/>
    <property type="project" value="InterPro"/>
</dbReference>
<dbReference type="EMBL" id="FQ312005">
    <property type="protein sequence ID" value="CBW26133.1"/>
    <property type="molecule type" value="Genomic_DNA"/>
</dbReference>
<gene>
    <name evidence="8" type="primary">ispA</name>
    <name evidence="8" type="ordered locus">BMS_1259</name>
</gene>
<dbReference type="eggNOG" id="COG0142">
    <property type="taxonomic scope" value="Bacteria"/>
</dbReference>
<keyword evidence="5" id="KW-0460">Magnesium</keyword>
<evidence type="ECO:0000256" key="2">
    <source>
        <dbReference type="ARBA" id="ARBA00006706"/>
    </source>
</evidence>
<evidence type="ECO:0000256" key="4">
    <source>
        <dbReference type="ARBA" id="ARBA00022723"/>
    </source>
</evidence>
<evidence type="ECO:0000313" key="9">
    <source>
        <dbReference type="Proteomes" id="UP000008963"/>
    </source>
</evidence>
<dbReference type="OrthoDB" id="5294938at2"/>
<evidence type="ECO:0000256" key="7">
    <source>
        <dbReference type="RuleBase" id="RU004466"/>
    </source>
</evidence>
<dbReference type="Gene3D" id="1.10.600.10">
    <property type="entry name" value="Farnesyl Diphosphate Synthase"/>
    <property type="match status" value="1"/>
</dbReference>
<dbReference type="PANTHER" id="PTHR43281">
    <property type="entry name" value="FARNESYL DIPHOSPHATE SYNTHASE"/>
    <property type="match status" value="1"/>
</dbReference>
<organism evidence="8 9">
    <name type="scientific">Halobacteriovorax marinus (strain ATCC BAA-682 / DSM 15412 / SJ)</name>
    <name type="common">Bacteriovorax marinus</name>
    <dbReference type="NCBI Taxonomy" id="862908"/>
    <lineage>
        <taxon>Bacteria</taxon>
        <taxon>Pseudomonadati</taxon>
        <taxon>Bdellovibrionota</taxon>
        <taxon>Bacteriovoracia</taxon>
        <taxon>Bacteriovoracales</taxon>
        <taxon>Halobacteriovoraceae</taxon>
        <taxon>Halobacteriovorax</taxon>
    </lineage>
</organism>
<dbReference type="STRING" id="862908.BMS_1259"/>
<dbReference type="InterPro" id="IPR033749">
    <property type="entry name" value="Polyprenyl_synt_CS"/>
</dbReference>
<keyword evidence="3 7" id="KW-0808">Transferase</keyword>
<accession>E1WZ36</accession>
<keyword evidence="6" id="KW-0414">Isoprene biosynthesis</keyword>
<evidence type="ECO:0000313" key="8">
    <source>
        <dbReference type="EMBL" id="CBW26133.1"/>
    </source>
</evidence>
<name>E1WZ36_HALMS</name>
<evidence type="ECO:0000256" key="6">
    <source>
        <dbReference type="ARBA" id="ARBA00023229"/>
    </source>
</evidence>
<dbReference type="PANTHER" id="PTHR43281:SF1">
    <property type="entry name" value="FARNESYL DIPHOSPHATE SYNTHASE"/>
    <property type="match status" value="1"/>
</dbReference>
<comment type="cofactor">
    <cofactor evidence="1">
        <name>Mg(2+)</name>
        <dbReference type="ChEBI" id="CHEBI:18420"/>
    </cofactor>
</comment>
<dbReference type="KEGG" id="bmx:BMS_1259"/>
<dbReference type="SFLD" id="SFLDS00005">
    <property type="entry name" value="Isoprenoid_Synthase_Type_I"/>
    <property type="match status" value="1"/>
</dbReference>
<sequence length="311" mass="35219">MNVAQIIRNIETHLELVIPKHNFSEVYRYGVLPPGKAFRPQLVSAIYADYCNESDHKFLEDPKTPVNYLASAVEVHHAYTLLHDDLPSMDDDDTRRGKPATHIKFNEWKALLAGDGLQTASFALLAKYGHKNLGLILKFFSWALGPKGLIQGQYLDLSEEMTKGIDELILTHQYKTARLIQTSILLGYWSSSATTDYRTSKQLFRLGHSVGVVFQLLDDLTELVDEQLSQHELAVNPWLTANKDLCFKEIISDLEKIENIITSEELASTKKVLANYFKKIEGLLVEGKTNITKHSEIDLVPVISLLNRINR</sequence>
<dbReference type="GO" id="GO:0008299">
    <property type="term" value="P:isoprenoid biosynthetic process"/>
    <property type="evidence" value="ECO:0007669"/>
    <property type="project" value="UniProtKB-KW"/>
</dbReference>
<dbReference type="Pfam" id="PF00348">
    <property type="entry name" value="polyprenyl_synt"/>
    <property type="match status" value="1"/>
</dbReference>
<keyword evidence="9" id="KW-1185">Reference proteome</keyword>
<reference evidence="9" key="1">
    <citation type="journal article" date="2013" name="ISME J.">
        <title>A small predatory core genome in the divergent marine Bacteriovorax marinus SJ and the terrestrial Bdellovibrio bacteriovorus.</title>
        <authorList>
            <person name="Crossman L.C."/>
            <person name="Chen H."/>
            <person name="Cerdeno-Tarraga A.M."/>
            <person name="Brooks K."/>
            <person name="Quail M.A."/>
            <person name="Pineiro S.A."/>
            <person name="Hobley L."/>
            <person name="Sockett R.E."/>
            <person name="Bentley S.D."/>
            <person name="Parkhill J."/>
            <person name="Williams H.N."/>
            <person name="Stine O.C."/>
        </authorList>
    </citation>
    <scope>NUCLEOTIDE SEQUENCE [LARGE SCALE GENOMIC DNA]</scope>
    <source>
        <strain evidence="9">ATCC BAA-682 / DSM 15412 / SJ</strain>
    </source>
</reference>
<evidence type="ECO:0000256" key="5">
    <source>
        <dbReference type="ARBA" id="ARBA00022842"/>
    </source>
</evidence>
<evidence type="ECO:0000256" key="3">
    <source>
        <dbReference type="ARBA" id="ARBA00022679"/>
    </source>
</evidence>
<proteinExistence type="inferred from homology"/>
<comment type="similarity">
    <text evidence="2 7">Belongs to the FPP/GGPP synthase family.</text>
</comment>